<sequence>MTVDTAATSTGDPAAREPELVQLLTPEGQRVPHEYYDTLIEDITAEDIRGLYRDLVLSRRIDSEAVALQRQGELGLWASMLGQEAAQVGSGRALRPQDHAFPTYREHAVAWCRGVEATQLLGLFRGVDQGSWDPRENNFHLYTIVIGAQTLHATGYAMGVQRDGAIGTGDPERDTAVIAYFGDGATSQGDVNEAFIWASVNNAPVVFFCQNNQWAISEPLERQTRVPLYRRAHGFGFPGLRVDGNDVLACLAVSREALQRARDGEGPSLIEAFTYRMGAHTTTDDPTRYRLAADLEHWRLKDPIERVKAYLVRGDLVDQQFFDDLDAESEELAGNLRTACRALPDPEPTSIFEHVYVEPPPTLLAQRDEMAQYLDSFAEQEGPR</sequence>
<organism evidence="5 6">
    <name type="scientific">Phytoactinopolyspora alkaliphila</name>
    <dbReference type="NCBI Taxonomy" id="1783498"/>
    <lineage>
        <taxon>Bacteria</taxon>
        <taxon>Bacillati</taxon>
        <taxon>Actinomycetota</taxon>
        <taxon>Actinomycetes</taxon>
        <taxon>Jiangellales</taxon>
        <taxon>Jiangellaceae</taxon>
        <taxon>Phytoactinopolyspora</taxon>
    </lineage>
</organism>
<dbReference type="InterPro" id="IPR050771">
    <property type="entry name" value="Alpha-ketoacid_DH_E1_comp"/>
</dbReference>
<dbReference type="Proteomes" id="UP000469185">
    <property type="component" value="Unassembled WGS sequence"/>
</dbReference>
<dbReference type="GO" id="GO:0009083">
    <property type="term" value="P:branched-chain amino acid catabolic process"/>
    <property type="evidence" value="ECO:0007669"/>
    <property type="project" value="TreeGrafter"/>
</dbReference>
<dbReference type="NCBIfam" id="TIGR03181">
    <property type="entry name" value="PDH_E1_alph_x"/>
    <property type="match status" value="1"/>
</dbReference>
<dbReference type="InterPro" id="IPR029061">
    <property type="entry name" value="THDP-binding"/>
</dbReference>
<dbReference type="PANTHER" id="PTHR43380">
    <property type="entry name" value="2-OXOISOVALERATE DEHYDROGENASE SUBUNIT ALPHA, MITOCHONDRIAL"/>
    <property type="match status" value="1"/>
</dbReference>
<accession>A0A6N9YTR8</accession>
<dbReference type="InterPro" id="IPR017596">
    <property type="entry name" value="PdhA/BkdA"/>
</dbReference>
<dbReference type="EMBL" id="JAAGOB010000021">
    <property type="protein sequence ID" value="NED98443.1"/>
    <property type="molecule type" value="Genomic_DNA"/>
</dbReference>
<comment type="cofactor">
    <cofactor evidence="1">
        <name>thiamine diphosphate</name>
        <dbReference type="ChEBI" id="CHEBI:58937"/>
    </cofactor>
</comment>
<evidence type="ECO:0000256" key="1">
    <source>
        <dbReference type="ARBA" id="ARBA00001964"/>
    </source>
</evidence>
<dbReference type="RefSeq" id="WP_163821246.1">
    <property type="nucleotide sequence ID" value="NZ_JAAGOB010000021.1"/>
</dbReference>
<keyword evidence="5" id="KW-0670">Pyruvate</keyword>
<comment type="caution">
    <text evidence="5">The sequence shown here is derived from an EMBL/GenBank/DDBJ whole genome shotgun (WGS) entry which is preliminary data.</text>
</comment>
<feature type="domain" description="Dehydrogenase E1 component" evidence="4">
    <location>
        <begin position="56"/>
        <end position="330"/>
    </location>
</feature>
<keyword evidence="6" id="KW-1185">Reference proteome</keyword>
<evidence type="ECO:0000256" key="3">
    <source>
        <dbReference type="ARBA" id="ARBA00023052"/>
    </source>
</evidence>
<dbReference type="InterPro" id="IPR001017">
    <property type="entry name" value="DH_E1"/>
</dbReference>
<evidence type="ECO:0000313" key="6">
    <source>
        <dbReference type="Proteomes" id="UP000469185"/>
    </source>
</evidence>
<dbReference type="PANTHER" id="PTHR43380:SF1">
    <property type="entry name" value="2-OXOISOVALERATE DEHYDROGENASE SUBUNIT ALPHA, MITOCHONDRIAL"/>
    <property type="match status" value="1"/>
</dbReference>
<reference evidence="5 6" key="1">
    <citation type="submission" date="2020-02" db="EMBL/GenBank/DDBJ databases">
        <authorList>
            <person name="Li X.-J."/>
            <person name="Feng X.-M."/>
        </authorList>
    </citation>
    <scope>NUCLEOTIDE SEQUENCE [LARGE SCALE GENOMIC DNA]</scope>
    <source>
        <strain evidence="5 6">CGMCC 4.7225</strain>
    </source>
</reference>
<protein>
    <submittedName>
        <fullName evidence="5">Pyruvate dehydrogenase (Acetyl-transferring) E1 component subunit alpha</fullName>
    </submittedName>
</protein>
<name>A0A6N9YTR8_9ACTN</name>
<dbReference type="SUPFAM" id="SSF52518">
    <property type="entry name" value="Thiamin diphosphate-binding fold (THDP-binding)"/>
    <property type="match status" value="1"/>
</dbReference>
<keyword evidence="3" id="KW-0786">Thiamine pyrophosphate</keyword>
<evidence type="ECO:0000256" key="2">
    <source>
        <dbReference type="ARBA" id="ARBA00023002"/>
    </source>
</evidence>
<dbReference type="Gene3D" id="3.40.50.970">
    <property type="match status" value="1"/>
</dbReference>
<evidence type="ECO:0000313" key="5">
    <source>
        <dbReference type="EMBL" id="NED98443.1"/>
    </source>
</evidence>
<dbReference type="CDD" id="cd02000">
    <property type="entry name" value="TPP_E1_PDC_ADC_BCADC"/>
    <property type="match status" value="1"/>
</dbReference>
<dbReference type="Pfam" id="PF00676">
    <property type="entry name" value="E1_dh"/>
    <property type="match status" value="1"/>
</dbReference>
<keyword evidence="2" id="KW-0560">Oxidoreductase</keyword>
<dbReference type="GO" id="GO:0000287">
    <property type="term" value="F:magnesium ion binding"/>
    <property type="evidence" value="ECO:0007669"/>
    <property type="project" value="UniProtKB-ARBA"/>
</dbReference>
<dbReference type="GO" id="GO:0016624">
    <property type="term" value="F:oxidoreductase activity, acting on the aldehyde or oxo group of donors, disulfide as acceptor"/>
    <property type="evidence" value="ECO:0007669"/>
    <property type="project" value="InterPro"/>
</dbReference>
<gene>
    <name evidence="5" type="primary">pdhA</name>
    <name evidence="5" type="ORF">G1H11_24395</name>
</gene>
<dbReference type="AlphaFoldDB" id="A0A6N9YTR8"/>
<evidence type="ECO:0000259" key="4">
    <source>
        <dbReference type="Pfam" id="PF00676"/>
    </source>
</evidence>
<proteinExistence type="predicted"/>